<gene>
    <name evidence="1" type="ORF">GCM10022289_10870</name>
</gene>
<name>A0ABP8B7F6_9SPHI</name>
<keyword evidence="2" id="KW-1185">Reference proteome</keyword>
<dbReference type="EMBL" id="BAABBY010000002">
    <property type="protein sequence ID" value="GAA4199863.1"/>
    <property type="molecule type" value="Genomic_DNA"/>
</dbReference>
<protein>
    <submittedName>
        <fullName evidence="1">Uncharacterized protein</fullName>
    </submittedName>
</protein>
<accession>A0ABP8B7F6</accession>
<proteinExistence type="predicted"/>
<reference evidence="2" key="1">
    <citation type="journal article" date="2019" name="Int. J. Syst. Evol. Microbiol.">
        <title>The Global Catalogue of Microorganisms (GCM) 10K type strain sequencing project: providing services to taxonomists for standard genome sequencing and annotation.</title>
        <authorList>
            <consortium name="The Broad Institute Genomics Platform"/>
            <consortium name="The Broad Institute Genome Sequencing Center for Infectious Disease"/>
            <person name="Wu L."/>
            <person name="Ma J."/>
        </authorList>
    </citation>
    <scope>NUCLEOTIDE SEQUENCE [LARGE SCALE GENOMIC DNA]</scope>
    <source>
        <strain evidence="2">JCM 17626</strain>
    </source>
</reference>
<comment type="caution">
    <text evidence="1">The sequence shown here is derived from an EMBL/GenBank/DDBJ whole genome shotgun (WGS) entry which is preliminary data.</text>
</comment>
<sequence length="218" mass="24755">MGVTKYIDMSDKTKINLLLTLLVGASIFSAYALMSKGKSSPAIAIVFDQKKKPKQVNFAAFDKNDFWDNYPFLVLTNNNRLIDPATKFFAKDGNVIKLATLTTNGPKLFLRISRKNYQEQYVKDLLTYLKISNISVTLILDADAPKFLTLFLKDNQIDQEAYMLIKTLDDLTIEGLKLPYLFVLSPKLQVSKLYVPRAEAPEMTQQYISAVIDRQVKP</sequence>
<dbReference type="Proteomes" id="UP001501772">
    <property type="component" value="Unassembled WGS sequence"/>
</dbReference>
<evidence type="ECO:0000313" key="2">
    <source>
        <dbReference type="Proteomes" id="UP001501772"/>
    </source>
</evidence>
<organism evidence="1 2">
    <name type="scientific">Pedobacter jeongneungensis</name>
    <dbReference type="NCBI Taxonomy" id="947309"/>
    <lineage>
        <taxon>Bacteria</taxon>
        <taxon>Pseudomonadati</taxon>
        <taxon>Bacteroidota</taxon>
        <taxon>Sphingobacteriia</taxon>
        <taxon>Sphingobacteriales</taxon>
        <taxon>Sphingobacteriaceae</taxon>
        <taxon>Pedobacter</taxon>
    </lineage>
</organism>
<evidence type="ECO:0000313" key="1">
    <source>
        <dbReference type="EMBL" id="GAA4199863.1"/>
    </source>
</evidence>